<evidence type="ECO:0000256" key="2">
    <source>
        <dbReference type="ARBA" id="ARBA00010350"/>
    </source>
</evidence>
<dbReference type="AlphaFoldDB" id="A0A9D1VA91"/>
<dbReference type="CDD" id="cd10432">
    <property type="entry name" value="BI-1-like_bacterial"/>
    <property type="match status" value="1"/>
</dbReference>
<reference evidence="7" key="2">
    <citation type="submission" date="2021-04" db="EMBL/GenBank/DDBJ databases">
        <authorList>
            <person name="Gilroy R."/>
        </authorList>
    </citation>
    <scope>NUCLEOTIDE SEQUENCE</scope>
    <source>
        <strain evidence="7">14975</strain>
    </source>
</reference>
<feature type="transmembrane region" description="Helical" evidence="6">
    <location>
        <begin position="88"/>
        <end position="107"/>
    </location>
</feature>
<evidence type="ECO:0000256" key="1">
    <source>
        <dbReference type="ARBA" id="ARBA00004141"/>
    </source>
</evidence>
<feature type="transmembrane region" description="Helical" evidence="6">
    <location>
        <begin position="113"/>
        <end position="132"/>
    </location>
</feature>
<dbReference type="EMBL" id="DXFQ01000006">
    <property type="protein sequence ID" value="HIX19045.1"/>
    <property type="molecule type" value="Genomic_DNA"/>
</dbReference>
<proteinExistence type="inferred from homology"/>
<dbReference type="PANTHER" id="PTHR23291">
    <property type="entry name" value="BAX INHIBITOR-RELATED"/>
    <property type="match status" value="1"/>
</dbReference>
<evidence type="ECO:0000256" key="5">
    <source>
        <dbReference type="ARBA" id="ARBA00023136"/>
    </source>
</evidence>
<evidence type="ECO:0000313" key="8">
    <source>
        <dbReference type="Proteomes" id="UP000823964"/>
    </source>
</evidence>
<keyword evidence="4 6" id="KW-1133">Transmembrane helix</keyword>
<dbReference type="PANTHER" id="PTHR23291:SF50">
    <property type="entry name" value="PROTEIN LIFEGUARD 4"/>
    <property type="match status" value="1"/>
</dbReference>
<dbReference type="Pfam" id="PF01027">
    <property type="entry name" value="Bax1-I"/>
    <property type="match status" value="1"/>
</dbReference>
<organism evidence="7 8">
    <name type="scientific">Candidatus Akkermansia intestinigallinarum</name>
    <dbReference type="NCBI Taxonomy" id="2838431"/>
    <lineage>
        <taxon>Bacteria</taxon>
        <taxon>Pseudomonadati</taxon>
        <taxon>Verrucomicrobiota</taxon>
        <taxon>Verrucomicrobiia</taxon>
        <taxon>Verrucomicrobiales</taxon>
        <taxon>Akkermansiaceae</taxon>
        <taxon>Akkermansia</taxon>
    </lineage>
</organism>
<sequence length="231" mass="24705">MQQETSASLQNLTNEQALSIVRAFMNRVYAWMAGSLFISAGAAAWAVSDLQLLSWVAQNMMLCAIIAIGILLVMSFMSTRLSASAMGAMLLVFAAIEGLTLGPVVAVTASGTLATALACTAGTFGVMSIIGATTRVNLQGFGRFFMMMLIGLLIAMIVNIFMQSSTADLVISCIGVLLFSAMTAYDTQRLNMLALCLDGEDRAKGAIHGATQLYLDFLNLFLFLLSLLRER</sequence>
<evidence type="ECO:0000256" key="4">
    <source>
        <dbReference type="ARBA" id="ARBA00022989"/>
    </source>
</evidence>
<dbReference type="Proteomes" id="UP000823964">
    <property type="component" value="Unassembled WGS sequence"/>
</dbReference>
<evidence type="ECO:0000313" key="7">
    <source>
        <dbReference type="EMBL" id="HIX19045.1"/>
    </source>
</evidence>
<gene>
    <name evidence="7" type="ORF">H9862_00405</name>
</gene>
<feature type="transmembrane region" description="Helical" evidence="6">
    <location>
        <begin position="53"/>
        <end position="76"/>
    </location>
</feature>
<dbReference type="GO" id="GO:0005886">
    <property type="term" value="C:plasma membrane"/>
    <property type="evidence" value="ECO:0007669"/>
    <property type="project" value="TreeGrafter"/>
</dbReference>
<feature type="transmembrane region" description="Helical" evidence="6">
    <location>
        <begin position="144"/>
        <end position="163"/>
    </location>
</feature>
<protein>
    <submittedName>
        <fullName evidence="7">Bax inhibitor-1/YccA family protein</fullName>
    </submittedName>
</protein>
<evidence type="ECO:0000256" key="3">
    <source>
        <dbReference type="ARBA" id="ARBA00022692"/>
    </source>
</evidence>
<feature type="transmembrane region" description="Helical" evidence="6">
    <location>
        <begin position="206"/>
        <end position="228"/>
    </location>
</feature>
<feature type="transmembrane region" description="Helical" evidence="6">
    <location>
        <begin position="28"/>
        <end position="47"/>
    </location>
</feature>
<name>A0A9D1VA91_9BACT</name>
<comment type="caution">
    <text evidence="7">The sequence shown here is derived from an EMBL/GenBank/DDBJ whole genome shotgun (WGS) entry which is preliminary data.</text>
</comment>
<evidence type="ECO:0000256" key="6">
    <source>
        <dbReference type="RuleBase" id="RU004379"/>
    </source>
</evidence>
<keyword evidence="5 6" id="KW-0472">Membrane</keyword>
<comment type="subcellular location">
    <subcellularLocation>
        <location evidence="1">Membrane</location>
        <topology evidence="1">Multi-pass membrane protein</topology>
    </subcellularLocation>
</comment>
<comment type="similarity">
    <text evidence="2 6">Belongs to the BI1 family.</text>
</comment>
<reference evidence="7" key="1">
    <citation type="journal article" date="2021" name="PeerJ">
        <title>Extensive microbial diversity within the chicken gut microbiome revealed by metagenomics and culture.</title>
        <authorList>
            <person name="Gilroy R."/>
            <person name="Ravi A."/>
            <person name="Getino M."/>
            <person name="Pursley I."/>
            <person name="Horton D.L."/>
            <person name="Alikhan N.F."/>
            <person name="Baker D."/>
            <person name="Gharbi K."/>
            <person name="Hall N."/>
            <person name="Watson M."/>
            <person name="Adriaenssens E.M."/>
            <person name="Foster-Nyarko E."/>
            <person name="Jarju S."/>
            <person name="Secka A."/>
            <person name="Antonio M."/>
            <person name="Oren A."/>
            <person name="Chaudhuri R.R."/>
            <person name="La Ragione R."/>
            <person name="Hildebrand F."/>
            <person name="Pallen M.J."/>
        </authorList>
    </citation>
    <scope>NUCLEOTIDE SEQUENCE</scope>
    <source>
        <strain evidence="7">14975</strain>
    </source>
</reference>
<keyword evidence="3 6" id="KW-0812">Transmembrane</keyword>
<dbReference type="InterPro" id="IPR006214">
    <property type="entry name" value="Bax_inhibitor_1-related"/>
</dbReference>
<accession>A0A9D1VA91</accession>